<dbReference type="InterPro" id="IPR038765">
    <property type="entry name" value="Papain-like_cys_pep_sf"/>
</dbReference>
<dbReference type="InterPro" id="IPR007719">
    <property type="entry name" value="PCS_N"/>
</dbReference>
<proteinExistence type="predicted"/>
<dbReference type="RefSeq" id="WP_014959267.1">
    <property type="nucleotide sequence ID" value="NC_018645.1"/>
</dbReference>
<dbReference type="Proteomes" id="UP000007347">
    <property type="component" value="Chromosome"/>
</dbReference>
<dbReference type="GO" id="GO:0010038">
    <property type="term" value="P:response to metal ion"/>
    <property type="evidence" value="ECO:0007669"/>
    <property type="project" value="InterPro"/>
</dbReference>
<evidence type="ECO:0000313" key="5">
    <source>
        <dbReference type="Proteomes" id="UP000007347"/>
    </source>
</evidence>
<dbReference type="OrthoDB" id="8560621at2"/>
<dbReference type="InterPro" id="IPR038156">
    <property type="entry name" value="PCS_N_sf"/>
</dbReference>
<dbReference type="PROSITE" id="PS51443">
    <property type="entry name" value="PCS"/>
    <property type="match status" value="1"/>
</dbReference>
<dbReference type="EMBL" id="FO203503">
    <property type="protein sequence ID" value="CCK82087.1"/>
    <property type="molecule type" value="Genomic_DNA"/>
</dbReference>
<dbReference type="HOGENOM" id="CLU_1105760_0_0_7"/>
<dbReference type="AlphaFoldDB" id="K0NSW5"/>
<dbReference type="KEGG" id="dto:TOL2_C39310"/>
<gene>
    <name evidence="4" type="ordered locus">TOL2_C39310</name>
</gene>
<dbReference type="GO" id="GO:0046872">
    <property type="term" value="F:metal ion binding"/>
    <property type="evidence" value="ECO:0007669"/>
    <property type="project" value="InterPro"/>
</dbReference>
<feature type="domain" description="Peptidase C83" evidence="3">
    <location>
        <begin position="6"/>
        <end position="249"/>
    </location>
</feature>
<dbReference type="EC" id="2.3.2.15" evidence="1"/>
<evidence type="ECO:0000259" key="3">
    <source>
        <dbReference type="PROSITE" id="PS51443"/>
    </source>
</evidence>
<reference evidence="4 5" key="1">
    <citation type="journal article" date="2013" name="Environ. Microbiol.">
        <title>Complete genome, catabolic sub-proteomes and key-metabolites of Desulfobacula toluolica Tol2, a marine, aromatic compound-degrading, sulfate-reducing bacterium.</title>
        <authorList>
            <person name="Wohlbrand L."/>
            <person name="Jacob J.H."/>
            <person name="Kube M."/>
            <person name="Mussmann M."/>
            <person name="Jarling R."/>
            <person name="Beck A."/>
            <person name="Amann R."/>
            <person name="Wilkes H."/>
            <person name="Reinhardt R."/>
            <person name="Rabus R."/>
        </authorList>
    </citation>
    <scope>NUCLEOTIDE SEQUENCE [LARGE SCALE GENOMIC DNA]</scope>
    <source>
        <strain evidence="5">DSM 7467 / Tol2</strain>
    </source>
</reference>
<organism evidence="4 5">
    <name type="scientific">Desulfobacula toluolica (strain DSM 7467 / Tol2)</name>
    <dbReference type="NCBI Taxonomy" id="651182"/>
    <lineage>
        <taxon>Bacteria</taxon>
        <taxon>Pseudomonadati</taxon>
        <taxon>Thermodesulfobacteriota</taxon>
        <taxon>Desulfobacteria</taxon>
        <taxon>Desulfobacterales</taxon>
        <taxon>Desulfobacteraceae</taxon>
        <taxon>Desulfobacula</taxon>
    </lineage>
</organism>
<sequence>MSLFRWVIRPYLYSQYMFQKLARKGTFGGDQAIYVKTAYKNTGNGLKDGLFRHHVKQFHEASCSVASVVSVVNTLLDRQGHLNGTPLCQQDLLESVRTAHWKERMSDNGYNGRRGLPLQTLGQVVETSLKVYGISYQSLETVQASRDPIKSRKIKDRLRARLEQFETAGNCLIISHFDQGCFVRDLHIPHISPVGGFDPESGTVTLLDVDPSQECPYQVSFDLFYKGLSSNYNPIFRRFGYGEGGYVFIRV</sequence>
<keyword evidence="5" id="KW-1185">Reference proteome</keyword>
<evidence type="ECO:0000256" key="1">
    <source>
        <dbReference type="ARBA" id="ARBA00012468"/>
    </source>
</evidence>
<dbReference type="Pfam" id="PF05023">
    <property type="entry name" value="Phytochelatin"/>
    <property type="match status" value="1"/>
</dbReference>
<keyword evidence="2" id="KW-0104">Cadmium</keyword>
<dbReference type="STRING" id="651182.TOL2_C39310"/>
<evidence type="ECO:0000313" key="4">
    <source>
        <dbReference type="EMBL" id="CCK82087.1"/>
    </source>
</evidence>
<protein>
    <recommendedName>
        <fullName evidence="1">glutathione gamma-glutamylcysteinyltransferase</fullName>
        <ecNumber evidence="1">2.3.2.15</ecNumber>
    </recommendedName>
</protein>
<dbReference type="GO" id="GO:0046938">
    <property type="term" value="P:phytochelatin biosynthetic process"/>
    <property type="evidence" value="ECO:0007669"/>
    <property type="project" value="InterPro"/>
</dbReference>
<name>K0NSW5_DESTT</name>
<dbReference type="Gene3D" id="3.90.70.30">
    <property type="entry name" value="Phytochelatin synthase, N-terminal domain"/>
    <property type="match status" value="1"/>
</dbReference>
<evidence type="ECO:0000256" key="2">
    <source>
        <dbReference type="ARBA" id="ARBA00022539"/>
    </source>
</evidence>
<dbReference type="SUPFAM" id="SSF54001">
    <property type="entry name" value="Cysteine proteinases"/>
    <property type="match status" value="1"/>
</dbReference>
<dbReference type="GO" id="GO:0016756">
    <property type="term" value="F:glutathione gamma-glutamylcysteinyltransferase activity"/>
    <property type="evidence" value="ECO:0007669"/>
    <property type="project" value="UniProtKB-EC"/>
</dbReference>
<accession>K0NSW5</accession>